<protein>
    <submittedName>
        <fullName evidence="1">Uncharacterized protein</fullName>
    </submittedName>
</protein>
<evidence type="ECO:0000313" key="1">
    <source>
        <dbReference type="EMBL" id="KAH7569771.1"/>
    </source>
</evidence>
<comment type="caution">
    <text evidence="1">The sequence shown here is derived from an EMBL/GenBank/DDBJ whole genome shotgun (WGS) entry which is preliminary data.</text>
</comment>
<accession>A0ABQ8HZH4</accession>
<keyword evidence="2" id="KW-1185">Reference proteome</keyword>
<proteinExistence type="predicted"/>
<reference evidence="1 2" key="1">
    <citation type="submission" date="2021-02" db="EMBL/GenBank/DDBJ databases">
        <title>Plant Genome Project.</title>
        <authorList>
            <person name="Zhang R.-G."/>
        </authorList>
    </citation>
    <scope>NUCLEOTIDE SEQUENCE [LARGE SCALE GENOMIC DNA]</scope>
    <source>
        <tissue evidence="1">Leaves</tissue>
    </source>
</reference>
<name>A0ABQ8HZH4_9ROSI</name>
<gene>
    <name evidence="1" type="ORF">JRO89_XS06G0264500</name>
</gene>
<evidence type="ECO:0000313" key="2">
    <source>
        <dbReference type="Proteomes" id="UP000827721"/>
    </source>
</evidence>
<dbReference type="Proteomes" id="UP000827721">
    <property type="component" value="Unassembled WGS sequence"/>
</dbReference>
<organism evidence="1 2">
    <name type="scientific">Xanthoceras sorbifolium</name>
    <dbReference type="NCBI Taxonomy" id="99658"/>
    <lineage>
        <taxon>Eukaryota</taxon>
        <taxon>Viridiplantae</taxon>
        <taxon>Streptophyta</taxon>
        <taxon>Embryophyta</taxon>
        <taxon>Tracheophyta</taxon>
        <taxon>Spermatophyta</taxon>
        <taxon>Magnoliopsida</taxon>
        <taxon>eudicotyledons</taxon>
        <taxon>Gunneridae</taxon>
        <taxon>Pentapetalae</taxon>
        <taxon>rosids</taxon>
        <taxon>malvids</taxon>
        <taxon>Sapindales</taxon>
        <taxon>Sapindaceae</taxon>
        <taxon>Xanthoceroideae</taxon>
        <taxon>Xanthoceras</taxon>
    </lineage>
</organism>
<dbReference type="EMBL" id="JAFEMO010000006">
    <property type="protein sequence ID" value="KAH7569771.1"/>
    <property type="molecule type" value="Genomic_DNA"/>
</dbReference>
<sequence length="91" mass="10198">MEFFLKQHKLHYVITTGWPEIPPMTSASKDEVAAATTSQQKWDKDDGLCHDKPILDQVKELQGYVDSIIATGMTIDENFHVNAVISKLPPS</sequence>